<evidence type="ECO:0000313" key="9">
    <source>
        <dbReference type="EMBL" id="ODQ62292.1"/>
    </source>
</evidence>
<dbReference type="GeneID" id="30201635"/>
<feature type="region of interest" description="Disordered" evidence="7">
    <location>
        <begin position="111"/>
        <end position="139"/>
    </location>
</feature>
<evidence type="ECO:0000256" key="4">
    <source>
        <dbReference type="ARBA" id="ARBA00023015"/>
    </source>
</evidence>
<dbReference type="Proteomes" id="UP000094112">
    <property type="component" value="Unassembled WGS sequence"/>
</dbReference>
<dbReference type="RefSeq" id="XP_019041499.1">
    <property type="nucleotide sequence ID" value="XM_019184389.1"/>
</dbReference>
<evidence type="ECO:0000256" key="6">
    <source>
        <dbReference type="PROSITE-ProRule" id="PRU00094"/>
    </source>
</evidence>
<proteinExistence type="predicted"/>
<dbReference type="GO" id="GO:0006355">
    <property type="term" value="P:regulation of DNA-templated transcription"/>
    <property type="evidence" value="ECO:0007669"/>
    <property type="project" value="InterPro"/>
</dbReference>
<keyword evidence="4" id="KW-0805">Transcription regulation</keyword>
<keyword evidence="3" id="KW-0862">Zinc</keyword>
<keyword evidence="1" id="KW-0479">Metal-binding</keyword>
<dbReference type="PANTHER" id="PTHR47172">
    <property type="entry name" value="OS01G0976800 PROTEIN"/>
    <property type="match status" value="1"/>
</dbReference>
<feature type="region of interest" description="Disordered" evidence="7">
    <location>
        <begin position="152"/>
        <end position="175"/>
    </location>
</feature>
<keyword evidence="10" id="KW-1185">Reference proteome</keyword>
<dbReference type="Pfam" id="PF00320">
    <property type="entry name" value="GATA"/>
    <property type="match status" value="1"/>
</dbReference>
<dbReference type="SUPFAM" id="SSF57716">
    <property type="entry name" value="Glucocorticoid receptor-like (DNA-binding domain)"/>
    <property type="match status" value="1"/>
</dbReference>
<name>A0A1E3PBF3_WICAA</name>
<dbReference type="Gene3D" id="3.30.50.10">
    <property type="entry name" value="Erythroid Transcription Factor GATA-1, subunit A"/>
    <property type="match status" value="1"/>
</dbReference>
<protein>
    <recommendedName>
        <fullName evidence="8">GATA-type domain-containing protein</fullName>
    </recommendedName>
</protein>
<dbReference type="InterPro" id="IPR000679">
    <property type="entry name" value="Znf_GATA"/>
</dbReference>
<feature type="compositionally biased region" description="Low complexity" evidence="7">
    <location>
        <begin position="112"/>
        <end position="139"/>
    </location>
</feature>
<evidence type="ECO:0000256" key="3">
    <source>
        <dbReference type="ARBA" id="ARBA00022833"/>
    </source>
</evidence>
<feature type="domain" description="GATA-type" evidence="8">
    <location>
        <begin position="238"/>
        <end position="273"/>
    </location>
</feature>
<evidence type="ECO:0000256" key="1">
    <source>
        <dbReference type="ARBA" id="ARBA00022723"/>
    </source>
</evidence>
<accession>A0A1E3PBF3</accession>
<feature type="compositionally biased region" description="Pro residues" evidence="7">
    <location>
        <begin position="156"/>
        <end position="169"/>
    </location>
</feature>
<evidence type="ECO:0000256" key="7">
    <source>
        <dbReference type="SAM" id="MobiDB-lite"/>
    </source>
</evidence>
<dbReference type="GO" id="GO:0043565">
    <property type="term" value="F:sequence-specific DNA binding"/>
    <property type="evidence" value="ECO:0007669"/>
    <property type="project" value="InterPro"/>
</dbReference>
<feature type="region of interest" description="Disordered" evidence="7">
    <location>
        <begin position="13"/>
        <end position="62"/>
    </location>
</feature>
<keyword evidence="5" id="KW-0804">Transcription</keyword>
<dbReference type="PROSITE" id="PS50114">
    <property type="entry name" value="GATA_ZN_FINGER_2"/>
    <property type="match status" value="1"/>
</dbReference>
<evidence type="ECO:0000256" key="2">
    <source>
        <dbReference type="ARBA" id="ARBA00022771"/>
    </source>
</evidence>
<dbReference type="AlphaFoldDB" id="A0A1E3PBF3"/>
<dbReference type="EMBL" id="KV454208">
    <property type="protein sequence ID" value="ODQ62292.1"/>
    <property type="molecule type" value="Genomic_DNA"/>
</dbReference>
<dbReference type="GO" id="GO:0008270">
    <property type="term" value="F:zinc ion binding"/>
    <property type="evidence" value="ECO:0007669"/>
    <property type="project" value="UniProtKB-KW"/>
</dbReference>
<evidence type="ECO:0000259" key="8">
    <source>
        <dbReference type="PROSITE" id="PS50114"/>
    </source>
</evidence>
<dbReference type="OrthoDB" id="2162994at2759"/>
<dbReference type="PANTHER" id="PTHR47172:SF24">
    <property type="entry name" value="GATA ZINC FINGER DOMAIN-CONTAINING PROTEIN 14-RELATED"/>
    <property type="match status" value="1"/>
</dbReference>
<sequence>MIKLDTLSIPHTSDLSSYANPYSMAGNKHLNSRRISGSDNSDRESSVEAEHDQSKPKKVRLPSISSIASSLRQPITINTNSPSLPTLTYNQRAHSNPELNNLHVAAEIFTKNNDPSNSSTSSQSEINRSQHPSPVTQQQQHVVYYQAVPPQQQQPVFPPPQFHQLPPPQGSQAPVQTNQPFPPFAQHQPHPYYMPGPHMEQAPHYTTTTQHHLSQHHQIKPKRTYTRRLSKFQQENKLKPPLFCQRCGITETPEWRKGPNGARTLCNACGLFHAKILKRDGPEAAANAINSNKVIKKNAFKRRSSVNDAPQLVIPHFNHPSQQLHISPPMYQQPQPGAVILPPGNIPQQFITQPPQQLMQHHQQQIHPLQVNSPHPIHTQTLQQQQQQQGVILSPISPSSLHHHIHHHSETIKDSKNH</sequence>
<dbReference type="SMART" id="SM00401">
    <property type="entry name" value="ZnF_GATA"/>
    <property type="match status" value="1"/>
</dbReference>
<reference evidence="9 10" key="1">
    <citation type="journal article" date="2016" name="Proc. Natl. Acad. Sci. U.S.A.">
        <title>Comparative genomics of biotechnologically important yeasts.</title>
        <authorList>
            <person name="Riley R."/>
            <person name="Haridas S."/>
            <person name="Wolfe K.H."/>
            <person name="Lopes M.R."/>
            <person name="Hittinger C.T."/>
            <person name="Goeker M."/>
            <person name="Salamov A.A."/>
            <person name="Wisecaver J.H."/>
            <person name="Long T.M."/>
            <person name="Calvey C.H."/>
            <person name="Aerts A.L."/>
            <person name="Barry K.W."/>
            <person name="Choi C."/>
            <person name="Clum A."/>
            <person name="Coughlan A.Y."/>
            <person name="Deshpande S."/>
            <person name="Douglass A.P."/>
            <person name="Hanson S.J."/>
            <person name="Klenk H.-P."/>
            <person name="LaButti K.M."/>
            <person name="Lapidus A."/>
            <person name="Lindquist E.A."/>
            <person name="Lipzen A.M."/>
            <person name="Meier-Kolthoff J.P."/>
            <person name="Ohm R.A."/>
            <person name="Otillar R.P."/>
            <person name="Pangilinan J.L."/>
            <person name="Peng Y."/>
            <person name="Rokas A."/>
            <person name="Rosa C.A."/>
            <person name="Scheuner C."/>
            <person name="Sibirny A.A."/>
            <person name="Slot J.C."/>
            <person name="Stielow J.B."/>
            <person name="Sun H."/>
            <person name="Kurtzman C.P."/>
            <person name="Blackwell M."/>
            <person name="Grigoriev I.V."/>
            <person name="Jeffries T.W."/>
        </authorList>
    </citation>
    <scope>NUCLEOTIDE SEQUENCE [LARGE SCALE GENOMIC DNA]</scope>
    <source>
        <strain evidence="10">ATCC 58044 / CBS 1984 / NCYC 433 / NRRL Y-366-8</strain>
    </source>
</reference>
<keyword evidence="2 6" id="KW-0863">Zinc-finger</keyword>
<dbReference type="STRING" id="683960.A0A1E3PBF3"/>
<feature type="compositionally biased region" description="Basic and acidic residues" evidence="7">
    <location>
        <begin position="40"/>
        <end position="55"/>
    </location>
</feature>
<dbReference type="InterPro" id="IPR013088">
    <property type="entry name" value="Znf_NHR/GATA"/>
</dbReference>
<feature type="region of interest" description="Disordered" evidence="7">
    <location>
        <begin position="398"/>
        <end position="418"/>
    </location>
</feature>
<gene>
    <name evidence="9" type="ORF">WICANDRAFT_76471</name>
</gene>
<feature type="compositionally biased region" description="Basic and acidic residues" evidence="7">
    <location>
        <begin position="408"/>
        <end position="418"/>
    </location>
</feature>
<evidence type="ECO:0000313" key="10">
    <source>
        <dbReference type="Proteomes" id="UP000094112"/>
    </source>
</evidence>
<evidence type="ECO:0000256" key="5">
    <source>
        <dbReference type="ARBA" id="ARBA00023163"/>
    </source>
</evidence>
<organism evidence="9 10">
    <name type="scientific">Wickerhamomyces anomalus (strain ATCC 58044 / CBS 1984 / NCYC 433 / NRRL Y-366-8)</name>
    <name type="common">Yeast</name>
    <name type="synonym">Hansenula anomala</name>
    <dbReference type="NCBI Taxonomy" id="683960"/>
    <lineage>
        <taxon>Eukaryota</taxon>
        <taxon>Fungi</taxon>
        <taxon>Dikarya</taxon>
        <taxon>Ascomycota</taxon>
        <taxon>Saccharomycotina</taxon>
        <taxon>Saccharomycetes</taxon>
        <taxon>Phaffomycetales</taxon>
        <taxon>Wickerhamomycetaceae</taxon>
        <taxon>Wickerhamomyces</taxon>
    </lineage>
</organism>
<dbReference type="CDD" id="cd00202">
    <property type="entry name" value="ZnF_GATA"/>
    <property type="match status" value="1"/>
</dbReference>